<reference evidence="1 2" key="1">
    <citation type="journal article" date="2015" name="Stand. Genomic Sci.">
        <title>Genomic Encyclopedia of Bacterial and Archaeal Type Strains, Phase III: the genomes of soil and plant-associated and newly described type strains.</title>
        <authorList>
            <person name="Whitman W.B."/>
            <person name="Woyke T."/>
            <person name="Klenk H.P."/>
            <person name="Zhou Y."/>
            <person name="Lilburn T.G."/>
            <person name="Beck B.J."/>
            <person name="De Vos P."/>
            <person name="Vandamme P."/>
            <person name="Eisen J.A."/>
            <person name="Garrity G."/>
            <person name="Hugenholtz P."/>
            <person name="Kyrpides N.C."/>
        </authorList>
    </citation>
    <scope>NUCLEOTIDE SEQUENCE [LARGE SCALE GENOMIC DNA]</scope>
    <source>
        <strain evidence="1 2">CGMCC 1.10136</strain>
    </source>
</reference>
<dbReference type="RefSeq" id="WP_144816587.1">
    <property type="nucleotide sequence ID" value="NZ_VLKP01000013.1"/>
</dbReference>
<dbReference type="OrthoDB" id="10015905at2"/>
<name>A0A562LHY2_9GAMM</name>
<organism evidence="1 2">
    <name type="scientific">Aerolutibacter ruishenii</name>
    <dbReference type="NCBI Taxonomy" id="686800"/>
    <lineage>
        <taxon>Bacteria</taxon>
        <taxon>Pseudomonadati</taxon>
        <taxon>Pseudomonadota</taxon>
        <taxon>Gammaproteobacteria</taxon>
        <taxon>Lysobacterales</taxon>
        <taxon>Lysobacteraceae</taxon>
        <taxon>Aerolutibacter</taxon>
    </lineage>
</organism>
<dbReference type="Proteomes" id="UP000316471">
    <property type="component" value="Unassembled WGS sequence"/>
</dbReference>
<dbReference type="AlphaFoldDB" id="A0A562LHY2"/>
<evidence type="ECO:0000313" key="2">
    <source>
        <dbReference type="Proteomes" id="UP000316471"/>
    </source>
</evidence>
<comment type="caution">
    <text evidence="1">The sequence shown here is derived from an EMBL/GenBank/DDBJ whole genome shotgun (WGS) entry which is preliminary data.</text>
</comment>
<sequence length="172" mass="19245">MSQNRNIETNTKAVAGIYEFARYQLFAVAIDLAPSETGGSTERLVSAWKLMPTSILSDRDHDNDEGWVLLEAVKKDLDEATALRGFGADVLDCHAEYDWYRYYIDLADVYGAEDWPTAALTDYLRGFEGMHELHARVTAALVWEKAKHLYNAQKADDAKAQVPVMTPEEAAA</sequence>
<gene>
    <name evidence="1" type="ORF">IP93_02733</name>
</gene>
<accession>A0A562LHY2</accession>
<evidence type="ECO:0000313" key="1">
    <source>
        <dbReference type="EMBL" id="TWI07215.1"/>
    </source>
</evidence>
<protein>
    <submittedName>
        <fullName evidence="1">Uncharacterized protein</fullName>
    </submittedName>
</protein>
<keyword evidence="2" id="KW-1185">Reference proteome</keyword>
<dbReference type="EMBL" id="VLKP01000013">
    <property type="protein sequence ID" value="TWI07215.1"/>
    <property type="molecule type" value="Genomic_DNA"/>
</dbReference>
<proteinExistence type="predicted"/>